<dbReference type="InterPro" id="IPR004029">
    <property type="entry name" value="UreE_N"/>
</dbReference>
<proteinExistence type="predicted"/>
<dbReference type="SMART" id="SM00988">
    <property type="entry name" value="UreE_N"/>
    <property type="match status" value="1"/>
</dbReference>
<evidence type="ECO:0000313" key="3">
    <source>
        <dbReference type="Proteomes" id="UP000036313"/>
    </source>
</evidence>
<dbReference type="SUPFAM" id="SSF69287">
    <property type="entry name" value="Urease metallochaperone UreE, N-terminal domain"/>
    <property type="match status" value="1"/>
</dbReference>
<sequence>MRCLVEVTRIDAPAQAGGVNAVTDLGDAEDARFDGRMRHHVDIGWGDAGKHRQVVTTDTGQQIRITLPRGSFLRDGAVIADDGTSIVVVRRPAEPAVTARFDDHADSDGARRMLLLGYLLGNQHAPIDVSGSSVAAPLFTSEKAAAELLAELGIIGTVAPVPLAALGWSRTSSSTRAGHHH</sequence>
<name>A0A0J6YQJ6_9MYCO</name>
<dbReference type="InterPro" id="IPR036118">
    <property type="entry name" value="UreE_N_sf"/>
</dbReference>
<reference evidence="2 3" key="1">
    <citation type="journal article" date="2015" name="Genome Biol. Evol.">
        <title>Characterization of Three Mycobacterium spp. with Potential Use in Bioremediation by Genome Sequencing and Comparative Genomics.</title>
        <authorList>
            <person name="Das S."/>
            <person name="Pettersson B.M."/>
            <person name="Behra P.R."/>
            <person name="Ramesh M."/>
            <person name="Dasgupta S."/>
            <person name="Bhattacharya A."/>
            <person name="Kirsebom L.A."/>
        </authorList>
    </citation>
    <scope>NUCLEOTIDE SEQUENCE [LARGE SCALE GENOMIC DNA]</scope>
    <source>
        <strain evidence="2 3">DSM 44075</strain>
    </source>
</reference>
<dbReference type="AlphaFoldDB" id="A0A0J6YQJ6"/>
<gene>
    <name evidence="2" type="primary">ureE</name>
    <name evidence="2" type="ORF">MOBUDSM44075_03174</name>
</gene>
<dbReference type="Proteomes" id="UP000036313">
    <property type="component" value="Unassembled WGS sequence"/>
</dbReference>
<organism evidence="2 3">
    <name type="scientific">Mycolicibacterium obuense</name>
    <dbReference type="NCBI Taxonomy" id="1807"/>
    <lineage>
        <taxon>Bacteria</taxon>
        <taxon>Bacillati</taxon>
        <taxon>Actinomycetota</taxon>
        <taxon>Actinomycetes</taxon>
        <taxon>Mycobacteriales</taxon>
        <taxon>Mycobacteriaceae</taxon>
        <taxon>Mycolicibacterium</taxon>
    </lineage>
</organism>
<accession>A0A0J6YQJ6</accession>
<dbReference type="Gene3D" id="2.60.260.20">
    <property type="entry name" value="Urease metallochaperone UreE, N-terminal domain"/>
    <property type="match status" value="1"/>
</dbReference>
<dbReference type="PATRIC" id="fig|1807.14.peg.3195"/>
<comment type="caution">
    <text evidence="2">The sequence shown here is derived from an EMBL/GenBank/DDBJ whole genome shotgun (WGS) entry which is preliminary data.</text>
</comment>
<dbReference type="Pfam" id="PF02814">
    <property type="entry name" value="UreE_N"/>
    <property type="match status" value="1"/>
</dbReference>
<feature type="domain" description="UreE urease accessory N-terminal" evidence="1">
    <location>
        <begin position="22"/>
        <end position="87"/>
    </location>
</feature>
<protein>
    <submittedName>
        <fullName evidence="2">Urease accessory protein UreE</fullName>
    </submittedName>
</protein>
<evidence type="ECO:0000313" key="2">
    <source>
        <dbReference type="EMBL" id="KMO74881.1"/>
    </source>
</evidence>
<evidence type="ECO:0000259" key="1">
    <source>
        <dbReference type="SMART" id="SM00988"/>
    </source>
</evidence>
<dbReference type="EMBL" id="JYNU01000018">
    <property type="protein sequence ID" value="KMO74881.1"/>
    <property type="molecule type" value="Genomic_DNA"/>
</dbReference>